<evidence type="ECO:0000256" key="9">
    <source>
        <dbReference type="RuleBase" id="RU366031"/>
    </source>
</evidence>
<dbReference type="PANTHER" id="PTHR38042:SF1">
    <property type="entry name" value="UROPORPHYRINOGEN-III SYNTHASE, CHLOROPLASTIC"/>
    <property type="match status" value="1"/>
</dbReference>
<name>A0ABS7ECJ9_9GAMM</name>
<dbReference type="InterPro" id="IPR003754">
    <property type="entry name" value="4pyrrol_synth_uPrphyn_synth"/>
</dbReference>
<evidence type="ECO:0000313" key="12">
    <source>
        <dbReference type="Proteomes" id="UP001166251"/>
    </source>
</evidence>
<reference evidence="11" key="1">
    <citation type="submission" date="2021-07" db="EMBL/GenBank/DDBJ databases">
        <title>Neiella marina sp. nov., isolated from the intestinal content of sea cucumber Apostichopus japonicus.</title>
        <authorList>
            <person name="Bai X."/>
        </authorList>
    </citation>
    <scope>NUCLEOTIDE SEQUENCE</scope>
    <source>
        <strain evidence="11">126</strain>
    </source>
</reference>
<dbReference type="SUPFAM" id="SSF69618">
    <property type="entry name" value="HemD-like"/>
    <property type="match status" value="1"/>
</dbReference>
<evidence type="ECO:0000256" key="2">
    <source>
        <dbReference type="ARBA" id="ARBA00008133"/>
    </source>
</evidence>
<evidence type="ECO:0000256" key="8">
    <source>
        <dbReference type="ARBA" id="ARBA00048617"/>
    </source>
</evidence>
<evidence type="ECO:0000256" key="5">
    <source>
        <dbReference type="ARBA" id="ARBA00023244"/>
    </source>
</evidence>
<protein>
    <recommendedName>
        <fullName evidence="7 9">Uroporphyrinogen-III synthase</fullName>
        <ecNumber evidence="3 9">4.2.1.75</ecNumber>
    </recommendedName>
</protein>
<comment type="catalytic activity">
    <reaction evidence="8 9">
        <text>hydroxymethylbilane = uroporphyrinogen III + H2O</text>
        <dbReference type="Rhea" id="RHEA:18965"/>
        <dbReference type="ChEBI" id="CHEBI:15377"/>
        <dbReference type="ChEBI" id="CHEBI:57308"/>
        <dbReference type="ChEBI" id="CHEBI:57845"/>
        <dbReference type="EC" id="4.2.1.75"/>
    </reaction>
</comment>
<accession>A0ABS7ECJ9</accession>
<dbReference type="InterPro" id="IPR039793">
    <property type="entry name" value="UROS/Hem4"/>
</dbReference>
<evidence type="ECO:0000256" key="4">
    <source>
        <dbReference type="ARBA" id="ARBA00023239"/>
    </source>
</evidence>
<keyword evidence="5 9" id="KW-0627">Porphyrin biosynthesis</keyword>
<evidence type="ECO:0000259" key="10">
    <source>
        <dbReference type="Pfam" id="PF02602"/>
    </source>
</evidence>
<sequence length="252" mass="27635">MAQSPSTVLLTRPLAESQQLQQLLAVEGINAVCQPLFEIVPGHQLPQVADMVASADIIIAVSKHAVQQAGSVFDQHWPERPTYIAVGPATQAQWQQQSVNQVVVPNRHDSEGLLELPQLQQVAGLRVVILRGQAGRELLAQQLTQRHAQVSYCECYQRRVITLNSSQLVPYWQQQNVNCLVVTSAEQLTQLIELCRGDHESWLYSSRLLTVSKRIAALASNAGFNKISVSDGASNAALKATLMQVLNKAKSS</sequence>
<proteinExistence type="inferred from homology"/>
<comment type="function">
    <text evidence="6 9">Catalyzes cyclization of the linear tetrapyrrole, hydroxymethylbilane, to the macrocyclic uroporphyrinogen III.</text>
</comment>
<dbReference type="RefSeq" id="WP_220102630.1">
    <property type="nucleotide sequence ID" value="NZ_JAHZSS010000002.1"/>
</dbReference>
<evidence type="ECO:0000256" key="6">
    <source>
        <dbReference type="ARBA" id="ARBA00037589"/>
    </source>
</evidence>
<feature type="domain" description="Tetrapyrrole biosynthesis uroporphyrinogen III synthase" evidence="10">
    <location>
        <begin position="19"/>
        <end position="238"/>
    </location>
</feature>
<dbReference type="InterPro" id="IPR036108">
    <property type="entry name" value="4pyrrol_syn_uPrphyn_synt_sf"/>
</dbReference>
<organism evidence="11 12">
    <name type="scientific">Neiella holothuriorum</name>
    <dbReference type="NCBI Taxonomy" id="2870530"/>
    <lineage>
        <taxon>Bacteria</taxon>
        <taxon>Pseudomonadati</taxon>
        <taxon>Pseudomonadota</taxon>
        <taxon>Gammaproteobacteria</taxon>
        <taxon>Alteromonadales</taxon>
        <taxon>Echinimonadaceae</taxon>
        <taxon>Neiella</taxon>
    </lineage>
</organism>
<dbReference type="EMBL" id="JAHZSS010000002">
    <property type="protein sequence ID" value="MBW8189950.1"/>
    <property type="molecule type" value="Genomic_DNA"/>
</dbReference>
<dbReference type="Proteomes" id="UP001166251">
    <property type="component" value="Unassembled WGS sequence"/>
</dbReference>
<gene>
    <name evidence="11" type="ORF">K0504_02800</name>
</gene>
<keyword evidence="12" id="KW-1185">Reference proteome</keyword>
<dbReference type="CDD" id="cd06578">
    <property type="entry name" value="HemD"/>
    <property type="match status" value="1"/>
</dbReference>
<dbReference type="EC" id="4.2.1.75" evidence="3 9"/>
<evidence type="ECO:0000313" key="11">
    <source>
        <dbReference type="EMBL" id="MBW8189950.1"/>
    </source>
</evidence>
<dbReference type="Pfam" id="PF02602">
    <property type="entry name" value="HEM4"/>
    <property type="match status" value="1"/>
</dbReference>
<comment type="similarity">
    <text evidence="2 9">Belongs to the uroporphyrinogen-III synthase family.</text>
</comment>
<evidence type="ECO:0000256" key="3">
    <source>
        <dbReference type="ARBA" id="ARBA00013109"/>
    </source>
</evidence>
<comment type="caution">
    <text evidence="11">The sequence shown here is derived from an EMBL/GenBank/DDBJ whole genome shotgun (WGS) entry which is preliminary data.</text>
</comment>
<evidence type="ECO:0000256" key="1">
    <source>
        <dbReference type="ARBA" id="ARBA00004772"/>
    </source>
</evidence>
<dbReference type="Gene3D" id="3.40.50.10090">
    <property type="match status" value="2"/>
</dbReference>
<comment type="pathway">
    <text evidence="1 9">Porphyrin-containing compound metabolism; protoporphyrin-IX biosynthesis; coproporphyrinogen-III from 5-aminolevulinate: step 3/4.</text>
</comment>
<keyword evidence="4 9" id="KW-0456">Lyase</keyword>
<dbReference type="PANTHER" id="PTHR38042">
    <property type="entry name" value="UROPORPHYRINOGEN-III SYNTHASE, CHLOROPLASTIC"/>
    <property type="match status" value="1"/>
</dbReference>
<evidence type="ECO:0000256" key="7">
    <source>
        <dbReference type="ARBA" id="ARBA00040167"/>
    </source>
</evidence>